<organism evidence="5 6">
    <name type="scientific">Xylaria hypoxylon</name>
    <dbReference type="NCBI Taxonomy" id="37992"/>
    <lineage>
        <taxon>Eukaryota</taxon>
        <taxon>Fungi</taxon>
        <taxon>Dikarya</taxon>
        <taxon>Ascomycota</taxon>
        <taxon>Pezizomycotina</taxon>
        <taxon>Sordariomycetes</taxon>
        <taxon>Xylariomycetidae</taxon>
        <taxon>Xylariales</taxon>
        <taxon>Xylariaceae</taxon>
        <taxon>Xylaria</taxon>
    </lineage>
</organism>
<gene>
    <name evidence="5" type="ORF">E0Z10_g1497</name>
</gene>
<dbReference type="SMART" id="SM00320">
    <property type="entry name" value="WD40"/>
    <property type="match status" value="5"/>
</dbReference>
<feature type="domain" description="Nephrocystin 3-like N-terminal" evidence="4">
    <location>
        <begin position="142"/>
        <end position="313"/>
    </location>
</feature>
<dbReference type="EMBL" id="SKBN01000015">
    <property type="protein sequence ID" value="TGJ87337.1"/>
    <property type="molecule type" value="Genomic_DNA"/>
</dbReference>
<dbReference type="InterPro" id="IPR011047">
    <property type="entry name" value="Quinoprotein_ADH-like_sf"/>
</dbReference>
<dbReference type="Pfam" id="PF24883">
    <property type="entry name" value="NPHP3_N"/>
    <property type="match status" value="1"/>
</dbReference>
<dbReference type="OrthoDB" id="194358at2759"/>
<dbReference type="InterPro" id="IPR001680">
    <property type="entry name" value="WD40_rpt"/>
</dbReference>
<name>A0A4Z0YTH1_9PEZI</name>
<feature type="domain" description="GPI inositol-deacylase winged helix" evidence="3">
    <location>
        <begin position="419"/>
        <end position="503"/>
    </location>
</feature>
<dbReference type="PANTHER" id="PTHR10039:SF16">
    <property type="entry name" value="GPI INOSITOL-DEACYLASE"/>
    <property type="match status" value="1"/>
</dbReference>
<evidence type="ECO:0000259" key="4">
    <source>
        <dbReference type="Pfam" id="PF24883"/>
    </source>
</evidence>
<evidence type="ECO:0000259" key="2">
    <source>
        <dbReference type="Pfam" id="PF12894"/>
    </source>
</evidence>
<dbReference type="Pfam" id="PF12894">
    <property type="entry name" value="ANAPC4_WD40"/>
    <property type="match status" value="1"/>
</dbReference>
<dbReference type="InterPro" id="IPR056884">
    <property type="entry name" value="NPHP3-like_N"/>
</dbReference>
<dbReference type="InterPro" id="IPR054471">
    <property type="entry name" value="GPIID_WHD"/>
</dbReference>
<evidence type="ECO:0000259" key="3">
    <source>
        <dbReference type="Pfam" id="PF22939"/>
    </source>
</evidence>
<dbReference type="STRING" id="37992.A0A4Z0YTH1"/>
<accession>A0A4Z0YTH1</accession>
<keyword evidence="1" id="KW-0677">Repeat</keyword>
<dbReference type="Pfam" id="PF22939">
    <property type="entry name" value="WHD_GPIID"/>
    <property type="match status" value="1"/>
</dbReference>
<protein>
    <submittedName>
        <fullName evidence="5">Uncharacterized protein</fullName>
    </submittedName>
</protein>
<dbReference type="InterPro" id="IPR027417">
    <property type="entry name" value="P-loop_NTPase"/>
</dbReference>
<dbReference type="SUPFAM" id="SSF52540">
    <property type="entry name" value="P-loop containing nucleoside triphosphate hydrolases"/>
    <property type="match status" value="1"/>
</dbReference>
<keyword evidence="6" id="KW-1185">Reference proteome</keyword>
<dbReference type="PANTHER" id="PTHR10039">
    <property type="entry name" value="AMELOGENIN"/>
    <property type="match status" value="1"/>
</dbReference>
<dbReference type="InterPro" id="IPR015943">
    <property type="entry name" value="WD40/YVTN_repeat-like_dom_sf"/>
</dbReference>
<evidence type="ECO:0000313" key="6">
    <source>
        <dbReference type="Proteomes" id="UP000297716"/>
    </source>
</evidence>
<sequence>MTSTREYISELSKGSTSAQLINEDFGRYASSLCIYSFYETLETSVGVHSFLVVDKDSAVLGPGFKNEIARYMNANHRGICKFESPEDPNYVSLKNSLASAVQDLLQESLVAQEETSKAQFRDLQTFLGISGPPDDNHDKLENTCLWIDERDDFKEWRDAETNVDAYQTRQHTPSIYWVSANPGAGKTVLAGHVVSQLAEYNLPRAFYHFHVGKEALQSLAGCLRSVALQMAILNSAIRTALTKLNEEGTVIDLDDARAIWLKIFKATILQTPIVTPQYWVFDALDECLGYPELFTFLKGLRSVFPLNIFITSRKLPDFPKLVRQLDGYVVRVVEIPVIDTMRDISLYILDRMEALPIDREEDKENLTKEVLSKSNASFLWVRLVLDELESVYGYESILSVLHGIPEGMIPYYRRTITDMSENKREKYIIQAILIWVVCAARPLSIMELTEALRIDIKVHLPSGKKAIEGLCGQLVSVDKDTGLVHIVHATAREFLLSDEAEDFKISRHEANERLALTCLQLLVSPAMHPPKHRRLLAQKRPEQPNSPLLPYAISQFSEHILGSSAEGDELLVPLSRFLCTTVLKWIEKIVAQKNLHSLIRVARNFKAYLDRRAKYRSSSDQHVNTVSCWAADLSRLVTKFGGALTSQPQSIYFLVPPFCPNETAIYKQFGRFRDGLMLSGFTNKNWDDCAVTVNFKDDAAATVACDDHHIALGFDSGNIQLYNHGSYQKGLTIKHMHPIERLFLDPAGVFIVSASIKYITVWDLDGNTLWQKRLRSRCILLTASSSSVTCVMMSGRAISWDITTGEQSEHFHYPYQAPEPSDQVTTGPTKAPFTGSFSPNLELLALAYRRGPVCIYELQTHEWISWAVDDNSRNVTHLVFNPNPDVNLLLVAYDDSHLSLYEPWSGTFIHDQNPNTNAIFQSLSCSPDGRTFGTVDAQGNLRIWDFESLTILYHVLTPTSAFRMLHFTSDGFNLIDMVNQEMRIWAPSTLIRKTIEEEGSISDQAAVLPVTSGQYQRFRSVKLRAAISHEDKPILVAGNHNGDVLVYDQDGNQTGVLYSHPNSVVKCLALSKGNTIASSDTNGFLQIWQLDTTQSPVVRAVKQALRVQFKTAIIQMLFDDEGTYLLVSTADSDHVYEVATGTLVGSLSFRLDERQIWRWIYLSASTAPGRFALVCDGKIISYSTTTFPCEVVGGQIKLELDVDTGFTPTAIDSITISPKTSSLIVDIPELFNLSQATIHAQPLRVMSSKYYMHFLGLDQADSNLLFLNKNSWVCSVKLSTLTDKQYIRHFFVPNEFTTRARDIYPLFTMDKALVFALHDKLAVVKNGLLFQEIVVQD</sequence>
<feature type="domain" description="Anaphase-promoting complex subunit 4-like WD40" evidence="2">
    <location>
        <begin position="836"/>
        <end position="916"/>
    </location>
</feature>
<dbReference type="SUPFAM" id="SSF50998">
    <property type="entry name" value="Quinoprotein alcohol dehydrogenase-like"/>
    <property type="match status" value="1"/>
</dbReference>
<comment type="caution">
    <text evidence="5">The sequence shown here is derived from an EMBL/GenBank/DDBJ whole genome shotgun (WGS) entry which is preliminary data.</text>
</comment>
<proteinExistence type="predicted"/>
<dbReference type="Proteomes" id="UP000297716">
    <property type="component" value="Unassembled WGS sequence"/>
</dbReference>
<evidence type="ECO:0000256" key="1">
    <source>
        <dbReference type="ARBA" id="ARBA00022737"/>
    </source>
</evidence>
<dbReference type="InterPro" id="IPR024977">
    <property type="entry name" value="Apc4-like_WD40_dom"/>
</dbReference>
<evidence type="ECO:0000313" key="5">
    <source>
        <dbReference type="EMBL" id="TGJ87337.1"/>
    </source>
</evidence>
<reference evidence="5 6" key="1">
    <citation type="submission" date="2019-03" db="EMBL/GenBank/DDBJ databases">
        <title>Draft genome sequence of Xylaria hypoxylon DSM 108379, a ubiquitous saprotrophic-parasitic fungi on hardwood.</title>
        <authorList>
            <person name="Buettner E."/>
            <person name="Leonhardt S."/>
            <person name="Gebauer A.M."/>
            <person name="Liers C."/>
            <person name="Hofrichter M."/>
            <person name="Kellner H."/>
        </authorList>
    </citation>
    <scope>NUCLEOTIDE SEQUENCE [LARGE SCALE GENOMIC DNA]</scope>
    <source>
        <strain evidence="5 6">DSM 108379</strain>
    </source>
</reference>
<dbReference type="Gene3D" id="2.130.10.10">
    <property type="entry name" value="YVTN repeat-like/Quinoprotein amine dehydrogenase"/>
    <property type="match status" value="2"/>
</dbReference>